<organism evidence="1 2">
    <name type="scientific">Oceanospirillum sediminis</name>
    <dbReference type="NCBI Taxonomy" id="2760088"/>
    <lineage>
        <taxon>Bacteria</taxon>
        <taxon>Pseudomonadati</taxon>
        <taxon>Pseudomonadota</taxon>
        <taxon>Gammaproteobacteria</taxon>
        <taxon>Oceanospirillales</taxon>
        <taxon>Oceanospirillaceae</taxon>
        <taxon>Oceanospirillum</taxon>
    </lineage>
</organism>
<reference evidence="1 2" key="1">
    <citation type="submission" date="2020-08" db="EMBL/GenBank/DDBJ databases">
        <title>Oceanospirillum sp. nov. isolated from marine sediment.</title>
        <authorList>
            <person name="Ji X."/>
        </authorList>
    </citation>
    <scope>NUCLEOTIDE SEQUENCE [LARGE SCALE GENOMIC DNA]</scope>
    <source>
        <strain evidence="1 2">D5</strain>
    </source>
</reference>
<accession>A0A839IVV5</accession>
<keyword evidence="2" id="KW-1185">Reference proteome</keyword>
<protein>
    <submittedName>
        <fullName evidence="1">Uncharacterized protein</fullName>
    </submittedName>
</protein>
<evidence type="ECO:0000313" key="1">
    <source>
        <dbReference type="EMBL" id="MBB1488810.1"/>
    </source>
</evidence>
<comment type="caution">
    <text evidence="1">The sequence shown here is derived from an EMBL/GenBank/DDBJ whole genome shotgun (WGS) entry which is preliminary data.</text>
</comment>
<name>A0A839IVV5_9GAMM</name>
<evidence type="ECO:0000313" key="2">
    <source>
        <dbReference type="Proteomes" id="UP000565262"/>
    </source>
</evidence>
<proteinExistence type="predicted"/>
<dbReference type="AlphaFoldDB" id="A0A839IVV5"/>
<sequence>MRLTRNLLNANDILLLAEGHTLTSDSLVRLKTFDTDRSHPLELFVIAPVTQEEQKEAE</sequence>
<dbReference type="EMBL" id="JACJFM010000036">
    <property type="protein sequence ID" value="MBB1488810.1"/>
    <property type="molecule type" value="Genomic_DNA"/>
</dbReference>
<gene>
    <name evidence="1" type="ORF">H4O21_19560</name>
</gene>
<dbReference type="RefSeq" id="WP_182810582.1">
    <property type="nucleotide sequence ID" value="NZ_JACJFM010000036.1"/>
</dbReference>
<dbReference type="Proteomes" id="UP000565262">
    <property type="component" value="Unassembled WGS sequence"/>
</dbReference>